<gene>
    <name evidence="1" type="ORF">LWI29_018111</name>
</gene>
<dbReference type="InterPro" id="IPR006652">
    <property type="entry name" value="Kelch_1"/>
</dbReference>
<proteinExistence type="predicted"/>
<name>A0AA39VG60_ACESA</name>
<evidence type="ECO:0000313" key="2">
    <source>
        <dbReference type="Proteomes" id="UP001168877"/>
    </source>
</evidence>
<evidence type="ECO:0000313" key="1">
    <source>
        <dbReference type="EMBL" id="KAK0578906.1"/>
    </source>
</evidence>
<dbReference type="Gene3D" id="2.120.10.80">
    <property type="entry name" value="Kelch-type beta propeller"/>
    <property type="match status" value="1"/>
</dbReference>
<dbReference type="AlphaFoldDB" id="A0AA39VG60"/>
<keyword evidence="2" id="KW-1185">Reference proteome</keyword>
<protein>
    <submittedName>
        <fullName evidence="1">Uncharacterized protein</fullName>
    </submittedName>
</protein>
<reference evidence="1" key="2">
    <citation type="submission" date="2023-06" db="EMBL/GenBank/DDBJ databases">
        <authorList>
            <person name="Swenson N.G."/>
            <person name="Wegrzyn J.L."/>
            <person name="Mcevoy S.L."/>
        </authorList>
    </citation>
    <scope>NUCLEOTIDE SEQUENCE</scope>
    <source>
        <strain evidence="1">NS2018</strain>
        <tissue evidence="1">Leaf</tissue>
    </source>
</reference>
<dbReference type="Proteomes" id="UP001168877">
    <property type="component" value="Unassembled WGS sequence"/>
</dbReference>
<dbReference type="InterPro" id="IPR015915">
    <property type="entry name" value="Kelch-typ_b-propeller"/>
</dbReference>
<dbReference type="SMART" id="SM00612">
    <property type="entry name" value="Kelch"/>
    <property type="match status" value="1"/>
</dbReference>
<accession>A0AA39VG60</accession>
<dbReference type="EMBL" id="JAUESC010000385">
    <property type="protein sequence ID" value="KAK0578906.1"/>
    <property type="molecule type" value="Genomic_DNA"/>
</dbReference>
<sequence>MDQMCFNGCTKVRFCMHDFGQQIYVAGGKSNLSSRRGISSAEVYDPQIDEWTALPNMTALRYKCVGVTWQGKIHVVGGFAERAESDGRVEKVQFTERSSAEVYDTQAGKWDLVARMWQLDIPPNQIVALDNRLFSSGDV</sequence>
<dbReference type="SUPFAM" id="SSF117281">
    <property type="entry name" value="Kelch motif"/>
    <property type="match status" value="1"/>
</dbReference>
<comment type="caution">
    <text evidence="1">The sequence shown here is derived from an EMBL/GenBank/DDBJ whole genome shotgun (WGS) entry which is preliminary data.</text>
</comment>
<dbReference type="Pfam" id="PF01344">
    <property type="entry name" value="Kelch_1"/>
    <property type="match status" value="1"/>
</dbReference>
<organism evidence="1 2">
    <name type="scientific">Acer saccharum</name>
    <name type="common">Sugar maple</name>
    <dbReference type="NCBI Taxonomy" id="4024"/>
    <lineage>
        <taxon>Eukaryota</taxon>
        <taxon>Viridiplantae</taxon>
        <taxon>Streptophyta</taxon>
        <taxon>Embryophyta</taxon>
        <taxon>Tracheophyta</taxon>
        <taxon>Spermatophyta</taxon>
        <taxon>Magnoliopsida</taxon>
        <taxon>eudicotyledons</taxon>
        <taxon>Gunneridae</taxon>
        <taxon>Pentapetalae</taxon>
        <taxon>rosids</taxon>
        <taxon>malvids</taxon>
        <taxon>Sapindales</taxon>
        <taxon>Sapindaceae</taxon>
        <taxon>Hippocastanoideae</taxon>
        <taxon>Acereae</taxon>
        <taxon>Acer</taxon>
    </lineage>
</organism>
<dbReference type="PANTHER" id="PTHR47365">
    <property type="entry name" value="PLANT PROTEIN, PUTATIVE-RELATED"/>
    <property type="match status" value="1"/>
</dbReference>
<dbReference type="PANTHER" id="PTHR47365:SF1">
    <property type="entry name" value="F-BOX_KELCH-REPEAT PROTEIN"/>
    <property type="match status" value="1"/>
</dbReference>
<reference evidence="1" key="1">
    <citation type="journal article" date="2022" name="Plant J.">
        <title>Strategies of tolerance reflected in two North American maple genomes.</title>
        <authorList>
            <person name="McEvoy S.L."/>
            <person name="Sezen U.U."/>
            <person name="Trouern-Trend A."/>
            <person name="McMahon S.M."/>
            <person name="Schaberg P.G."/>
            <person name="Yang J."/>
            <person name="Wegrzyn J.L."/>
            <person name="Swenson N.G."/>
        </authorList>
    </citation>
    <scope>NUCLEOTIDE SEQUENCE</scope>
    <source>
        <strain evidence="1">NS2018</strain>
    </source>
</reference>